<dbReference type="GeneID" id="87882192"/>
<keyword evidence="2" id="KW-1185">Reference proteome</keyword>
<proteinExistence type="predicted"/>
<evidence type="ECO:0000313" key="2">
    <source>
        <dbReference type="Proteomes" id="UP001273166"/>
    </source>
</evidence>
<dbReference type="Proteomes" id="UP001273166">
    <property type="component" value="Unassembled WGS sequence"/>
</dbReference>
<comment type="caution">
    <text evidence="1">The sequence shown here is derived from an EMBL/GenBank/DDBJ whole genome shotgun (WGS) entry which is preliminary data.</text>
</comment>
<reference evidence="1" key="2">
    <citation type="submission" date="2023-06" db="EMBL/GenBank/DDBJ databases">
        <authorList>
            <consortium name="Lawrence Berkeley National Laboratory"/>
            <person name="Mondo S.J."/>
            <person name="Hensen N."/>
            <person name="Bonometti L."/>
            <person name="Westerberg I."/>
            <person name="Brannstrom I.O."/>
            <person name="Guillou S."/>
            <person name="Cros-Aarteil S."/>
            <person name="Calhoun S."/>
            <person name="Haridas S."/>
            <person name="Kuo A."/>
            <person name="Pangilinan J."/>
            <person name="Riley R."/>
            <person name="Labutti K."/>
            <person name="Andreopoulos B."/>
            <person name="Lipzen A."/>
            <person name="Chen C."/>
            <person name="Yanf M."/>
            <person name="Daum C."/>
            <person name="Ng V."/>
            <person name="Clum A."/>
            <person name="Steindorff A."/>
            <person name="Ohm R."/>
            <person name="Martin F."/>
            <person name="Silar P."/>
            <person name="Natvig D."/>
            <person name="Lalanne C."/>
            <person name="Gautier V."/>
            <person name="Ament-Velasquez S.L."/>
            <person name="Kruys A."/>
            <person name="Hutchinson M.I."/>
            <person name="Powell A.J."/>
            <person name="Barry K."/>
            <person name="Miller A.N."/>
            <person name="Grigoriev I.V."/>
            <person name="Debuchy R."/>
            <person name="Gladieux P."/>
            <person name="Thoren M.H."/>
            <person name="Johannesson H."/>
        </authorList>
    </citation>
    <scope>NUCLEOTIDE SEQUENCE</scope>
    <source>
        <strain evidence="1">CBS 333.67</strain>
    </source>
</reference>
<sequence length="122" mass="13814">MEKLQQIPVPMSVAKLVHSRQPARVAVFVQRKSSLYTSSPDQIVKIACTALDIPVDDSRPTLLVVEKWDRLDVLVFDIFHVEYDFSTAHLETDLPVILVDYGKRYSVIKDARAGFRKEATVA</sequence>
<accession>A0AAJ0GNB1</accession>
<name>A0AAJ0GNB1_9PEZI</name>
<reference evidence="1" key="1">
    <citation type="journal article" date="2023" name="Mol. Phylogenet. Evol.">
        <title>Genome-scale phylogeny and comparative genomics of the fungal order Sordariales.</title>
        <authorList>
            <person name="Hensen N."/>
            <person name="Bonometti L."/>
            <person name="Westerberg I."/>
            <person name="Brannstrom I.O."/>
            <person name="Guillou S."/>
            <person name="Cros-Aarteil S."/>
            <person name="Calhoun S."/>
            <person name="Haridas S."/>
            <person name="Kuo A."/>
            <person name="Mondo S."/>
            <person name="Pangilinan J."/>
            <person name="Riley R."/>
            <person name="LaButti K."/>
            <person name="Andreopoulos B."/>
            <person name="Lipzen A."/>
            <person name="Chen C."/>
            <person name="Yan M."/>
            <person name="Daum C."/>
            <person name="Ng V."/>
            <person name="Clum A."/>
            <person name="Steindorff A."/>
            <person name="Ohm R.A."/>
            <person name="Martin F."/>
            <person name="Silar P."/>
            <person name="Natvig D.O."/>
            <person name="Lalanne C."/>
            <person name="Gautier V."/>
            <person name="Ament-Velasquez S.L."/>
            <person name="Kruys A."/>
            <person name="Hutchinson M.I."/>
            <person name="Powell A.J."/>
            <person name="Barry K."/>
            <person name="Miller A.N."/>
            <person name="Grigoriev I.V."/>
            <person name="Debuchy R."/>
            <person name="Gladieux P."/>
            <person name="Hiltunen Thoren M."/>
            <person name="Johannesson H."/>
        </authorList>
    </citation>
    <scope>NUCLEOTIDE SEQUENCE</scope>
    <source>
        <strain evidence="1">CBS 333.67</strain>
    </source>
</reference>
<organism evidence="1 2">
    <name type="scientific">Chaetomium strumarium</name>
    <dbReference type="NCBI Taxonomy" id="1170767"/>
    <lineage>
        <taxon>Eukaryota</taxon>
        <taxon>Fungi</taxon>
        <taxon>Dikarya</taxon>
        <taxon>Ascomycota</taxon>
        <taxon>Pezizomycotina</taxon>
        <taxon>Sordariomycetes</taxon>
        <taxon>Sordariomycetidae</taxon>
        <taxon>Sordariales</taxon>
        <taxon>Chaetomiaceae</taxon>
        <taxon>Chaetomium</taxon>
    </lineage>
</organism>
<evidence type="ECO:0000313" key="1">
    <source>
        <dbReference type="EMBL" id="KAK3303084.1"/>
    </source>
</evidence>
<dbReference type="RefSeq" id="XP_062718864.1">
    <property type="nucleotide sequence ID" value="XM_062863363.1"/>
</dbReference>
<protein>
    <submittedName>
        <fullName evidence="1">Uncharacterized protein</fullName>
    </submittedName>
</protein>
<gene>
    <name evidence="1" type="ORF">B0T15DRAFT_262937</name>
</gene>
<dbReference type="EMBL" id="JAUDZG010000006">
    <property type="protein sequence ID" value="KAK3303084.1"/>
    <property type="molecule type" value="Genomic_DNA"/>
</dbReference>
<dbReference type="AlphaFoldDB" id="A0AAJ0GNB1"/>